<organism evidence="5 6">
    <name type="scientific">Thalassobellus suaedae</name>
    <dbReference type="NCBI Taxonomy" id="3074124"/>
    <lineage>
        <taxon>Bacteria</taxon>
        <taxon>Pseudomonadati</taxon>
        <taxon>Bacteroidota</taxon>
        <taxon>Flavobacteriia</taxon>
        <taxon>Flavobacteriales</taxon>
        <taxon>Flavobacteriaceae</taxon>
        <taxon>Thalassobellus</taxon>
    </lineage>
</organism>
<dbReference type="Proteomes" id="UP001303407">
    <property type="component" value="Chromosome"/>
</dbReference>
<evidence type="ECO:0000256" key="1">
    <source>
        <dbReference type="ARBA" id="ARBA00022801"/>
    </source>
</evidence>
<dbReference type="RefSeq" id="WP_415861143.1">
    <property type="nucleotide sequence ID" value="NZ_CP134536.1"/>
</dbReference>
<proteinExistence type="predicted"/>
<evidence type="ECO:0000259" key="2">
    <source>
        <dbReference type="Pfam" id="PF05089"/>
    </source>
</evidence>
<evidence type="ECO:0000313" key="5">
    <source>
        <dbReference type="EMBL" id="WNH11167.1"/>
    </source>
</evidence>
<dbReference type="Pfam" id="PF12971">
    <property type="entry name" value="NAGLU_N"/>
    <property type="match status" value="1"/>
</dbReference>
<protein>
    <submittedName>
        <fullName evidence="5">Alpha-N-acetylglucosaminidase</fullName>
    </submittedName>
</protein>
<dbReference type="InterPro" id="IPR007781">
    <property type="entry name" value="NAGLU"/>
</dbReference>
<dbReference type="PANTHER" id="PTHR12872">
    <property type="entry name" value="ALPHA-N-ACETYLGLUCOSAMINIDASE"/>
    <property type="match status" value="1"/>
</dbReference>
<dbReference type="EMBL" id="CP134536">
    <property type="protein sequence ID" value="WNH11167.1"/>
    <property type="molecule type" value="Genomic_DNA"/>
</dbReference>
<dbReference type="InterPro" id="IPR024732">
    <property type="entry name" value="NAGLU_C"/>
</dbReference>
<dbReference type="Pfam" id="PF12972">
    <property type="entry name" value="NAGLU_C"/>
    <property type="match status" value="1"/>
</dbReference>
<dbReference type="InterPro" id="IPR029018">
    <property type="entry name" value="Hex-like_dom2"/>
</dbReference>
<feature type="domain" description="Alpha-N-acetylglucosaminidase N-terminal" evidence="3">
    <location>
        <begin position="14"/>
        <end position="92"/>
    </location>
</feature>
<evidence type="ECO:0000259" key="3">
    <source>
        <dbReference type="Pfam" id="PF12971"/>
    </source>
</evidence>
<evidence type="ECO:0000313" key="6">
    <source>
        <dbReference type="Proteomes" id="UP001303407"/>
    </source>
</evidence>
<name>A0ABY9XZA2_9FLAO</name>
<feature type="domain" description="Alpha-N-acetylglucosaminidase C-terminal" evidence="4">
    <location>
        <begin position="450"/>
        <end position="695"/>
    </location>
</feature>
<dbReference type="InterPro" id="IPR024240">
    <property type="entry name" value="NAGLU_N"/>
</dbReference>
<dbReference type="Pfam" id="PF05089">
    <property type="entry name" value="NAGLU"/>
    <property type="match status" value="1"/>
</dbReference>
<dbReference type="InterPro" id="IPR024733">
    <property type="entry name" value="NAGLU_tim-barrel"/>
</dbReference>
<evidence type="ECO:0000259" key="4">
    <source>
        <dbReference type="Pfam" id="PF12972"/>
    </source>
</evidence>
<dbReference type="PANTHER" id="PTHR12872:SF1">
    <property type="entry name" value="ALPHA-N-ACETYLGLUCOSAMINIDASE"/>
    <property type="match status" value="1"/>
</dbReference>
<gene>
    <name evidence="5" type="ORF">RHP49_09560</name>
</gene>
<feature type="domain" description="Alpha-N-acetylglucosaminidase tim-barrel" evidence="2">
    <location>
        <begin position="106"/>
        <end position="441"/>
    </location>
</feature>
<dbReference type="Gene3D" id="3.30.379.10">
    <property type="entry name" value="Chitobiase/beta-hexosaminidase domain 2-like"/>
    <property type="match status" value="1"/>
</dbReference>
<dbReference type="Gene3D" id="3.20.20.80">
    <property type="entry name" value="Glycosidases"/>
    <property type="match status" value="1"/>
</dbReference>
<keyword evidence="1" id="KW-0378">Hydrolase</keyword>
<keyword evidence="6" id="KW-1185">Reference proteome</keyword>
<reference evidence="5 6" key="1">
    <citation type="submission" date="2023-09" db="EMBL/GenBank/DDBJ databases">
        <title>Thalassobella suaedae gen. nov., sp. nov., a marine bacterium of the family Flavobacteriaceae isolated from a halophyte Suaeda japonica.</title>
        <authorList>
            <person name="Lee S.Y."/>
            <person name="Hwang C.Y."/>
        </authorList>
    </citation>
    <scope>NUCLEOTIDE SEQUENCE [LARGE SCALE GENOMIC DNA]</scope>
    <source>
        <strain evidence="5 6">HL-DH10</strain>
    </source>
</reference>
<accession>A0ABY9XZA2</accession>
<sequence length="706" mass="82563">MSCKNTEETKSSFAVIEKLIGNRANEFELSIIEKTQSNNEDWFEVKTTDNKVTIKGTSNTTICYAAYSFLKDIGAVLVSWEGNRIDLPKTWPTYSKKGTTPFKYREYLNACVFGYTTPWWDWERWSKEIDWMALHGINLPTALEGQEIVWQQLWKEYGVSDGELQEHFAGPAFLPWQRMGNINSHEGVLPQEWINKKSDIQKRILQKMRALDMHPVVPAFSGYVPKAFAEQHLDSKISELSAWAGGGFESTYLLDPKDPLFKEIGIRFIELYTKLYGESNFYLADSFNEIEPPVSKEHKNEELSDYGKIIYETIDEAAPGATWVMQGWLFGNDKEFWTKEATKSFLNKVPNDRLIIQDYANDRYKVWENQEAFYGKQWTYGYVHNYGGSNPVYGDLNFYNQELKSLLSRSNKGYLVGYGVMPEGLNNNSVVYEYIYDLPWAQGQEPVKNWLKTYLNARYGKTPKPVFKAWQLLIESVYSTKYWETRWWDSRAGAYLFFKRPTLKISTFKASPGDKEKLKQALDILVKESKNYDKNSLFHYDLIEASRQYGSLIIDDLLIECVKAYNDKNIEKADALFNDIEKKALELDNMLSGQPLNNLNYWLTSAWDYGESPEISKIYLKNAKMLITMWGGNDHLNDYASKSWQGMYKEFYWPRWKMFLQALRVSAVNNKPFDELKERQLIKEWETNWCKNDDMHYLNTKNFQSH</sequence>
<dbReference type="Gene3D" id="1.20.120.670">
    <property type="entry name" value="N-acetyl-b-d-glucoasminidase"/>
    <property type="match status" value="1"/>
</dbReference>